<dbReference type="InterPro" id="IPR005182">
    <property type="entry name" value="YdbS-like_PH"/>
</dbReference>
<protein>
    <recommendedName>
        <fullName evidence="2">YdbS-like PH domain-containing protein</fullName>
    </recommendedName>
</protein>
<dbReference type="PANTHER" id="PTHR34473:SF3">
    <property type="entry name" value="TRANSMEMBRANE PROTEIN-RELATED"/>
    <property type="match status" value="1"/>
</dbReference>
<accession>A0A0T6LSQ3</accession>
<dbReference type="eggNOG" id="COG3402">
    <property type="taxonomic scope" value="Bacteria"/>
</dbReference>
<dbReference type="PANTHER" id="PTHR34473">
    <property type="entry name" value="UPF0699 TRANSMEMBRANE PROTEIN YDBS"/>
    <property type="match status" value="1"/>
</dbReference>
<keyword evidence="1" id="KW-0812">Transmembrane</keyword>
<gene>
    <name evidence="3" type="ORF">AQ490_22635</name>
</gene>
<evidence type="ECO:0000313" key="4">
    <source>
        <dbReference type="Proteomes" id="UP000050867"/>
    </source>
</evidence>
<evidence type="ECO:0000313" key="3">
    <source>
        <dbReference type="EMBL" id="KRV48929.1"/>
    </source>
</evidence>
<dbReference type="EMBL" id="LLZU01000017">
    <property type="protein sequence ID" value="KRV48929.1"/>
    <property type="molecule type" value="Genomic_DNA"/>
</dbReference>
<sequence>MDPAFAPPATGWTMPSRALLRMRRVVLVAVAAPVTAAVAVPVGLLVSPALAAVALVPAALAAWAWRALGRNWRSWGYAEREDDLLVRRGVLWRRLTVVPYGRMQLVEVVAGPLQRHWGIATLELHTAAATTDAAIPGLLPPEAARLRDRLTELGEARSAGL</sequence>
<reference evidence="3 4" key="1">
    <citation type="submission" date="2015-10" db="EMBL/GenBank/DDBJ databases">
        <title>Draft genome sequence of pyrrolomycin-producing Streptomyces vitaminophilus.</title>
        <authorList>
            <person name="Graham D.E."/>
            <person name="Mahan K.M."/>
            <person name="Klingeman D.M."/>
            <person name="Hettich R.L."/>
            <person name="Parry R.J."/>
        </authorList>
    </citation>
    <scope>NUCLEOTIDE SEQUENCE [LARGE SCALE GENOMIC DNA]</scope>
    <source>
        <strain evidence="3 4">ATCC 31673</strain>
    </source>
</reference>
<dbReference type="RefSeq" id="WP_018385808.1">
    <property type="nucleotide sequence ID" value="NZ_LLZU01000017.1"/>
</dbReference>
<keyword evidence="1" id="KW-0472">Membrane</keyword>
<dbReference type="Pfam" id="PF03703">
    <property type="entry name" value="bPH_2"/>
    <property type="match status" value="1"/>
</dbReference>
<name>A0A0T6LSQ3_WENVI</name>
<proteinExistence type="predicted"/>
<keyword evidence="4" id="KW-1185">Reference proteome</keyword>
<feature type="domain" description="YdbS-like PH" evidence="2">
    <location>
        <begin position="72"/>
        <end position="150"/>
    </location>
</feature>
<evidence type="ECO:0000256" key="1">
    <source>
        <dbReference type="SAM" id="Phobius"/>
    </source>
</evidence>
<feature type="transmembrane region" description="Helical" evidence="1">
    <location>
        <begin position="46"/>
        <end position="65"/>
    </location>
</feature>
<keyword evidence="1" id="KW-1133">Transmembrane helix</keyword>
<dbReference type="Proteomes" id="UP000050867">
    <property type="component" value="Unassembled WGS sequence"/>
</dbReference>
<evidence type="ECO:0000259" key="2">
    <source>
        <dbReference type="Pfam" id="PF03703"/>
    </source>
</evidence>
<dbReference type="AlphaFoldDB" id="A0A0T6LSQ3"/>
<comment type="caution">
    <text evidence="3">The sequence shown here is derived from an EMBL/GenBank/DDBJ whole genome shotgun (WGS) entry which is preliminary data.</text>
</comment>
<organism evidence="3 4">
    <name type="scientific">Wenjunlia vitaminophila</name>
    <name type="common">Streptomyces vitaminophilus</name>
    <dbReference type="NCBI Taxonomy" id="76728"/>
    <lineage>
        <taxon>Bacteria</taxon>
        <taxon>Bacillati</taxon>
        <taxon>Actinomycetota</taxon>
        <taxon>Actinomycetes</taxon>
        <taxon>Kitasatosporales</taxon>
        <taxon>Streptomycetaceae</taxon>
        <taxon>Wenjunlia</taxon>
    </lineage>
</organism>
<dbReference type="STRING" id="76728.AQ490_22635"/>